<name>A0A3A1YNR9_9BURK</name>
<accession>A0A3A1YNR9</accession>
<organism evidence="1 2">
    <name type="scientific">Neopusillimonas maritima</name>
    <dbReference type="NCBI Taxonomy" id="2026239"/>
    <lineage>
        <taxon>Bacteria</taxon>
        <taxon>Pseudomonadati</taxon>
        <taxon>Pseudomonadota</taxon>
        <taxon>Betaproteobacteria</taxon>
        <taxon>Burkholderiales</taxon>
        <taxon>Alcaligenaceae</taxon>
        <taxon>Neopusillimonas</taxon>
    </lineage>
</organism>
<dbReference type="EMBL" id="NQYH01000019">
    <property type="protein sequence ID" value="RIY39201.1"/>
    <property type="molecule type" value="Genomic_DNA"/>
</dbReference>
<evidence type="ECO:0000313" key="1">
    <source>
        <dbReference type="EMBL" id="RIY39201.1"/>
    </source>
</evidence>
<evidence type="ECO:0000313" key="2">
    <source>
        <dbReference type="Proteomes" id="UP000266206"/>
    </source>
</evidence>
<dbReference type="AlphaFoldDB" id="A0A3A1YNR9"/>
<gene>
    <name evidence="1" type="ORF">CJP73_14950</name>
</gene>
<reference evidence="1 2" key="1">
    <citation type="submission" date="2017-08" db="EMBL/GenBank/DDBJ databases">
        <title>Pusillimonas indicus sp. nov., a member of the family Alcaligenaceae isolated from surface seawater.</title>
        <authorList>
            <person name="Li J."/>
        </authorList>
    </citation>
    <scope>NUCLEOTIDE SEQUENCE [LARGE SCALE GENOMIC DNA]</scope>
    <source>
        <strain evidence="1 2">L52-1-41</strain>
    </source>
</reference>
<dbReference type="RefSeq" id="WP_119516955.1">
    <property type="nucleotide sequence ID" value="NZ_NQYH01000019.1"/>
</dbReference>
<proteinExistence type="predicted"/>
<comment type="caution">
    <text evidence="1">The sequence shown here is derived from an EMBL/GenBank/DDBJ whole genome shotgun (WGS) entry which is preliminary data.</text>
</comment>
<dbReference type="OrthoDB" id="9157187at2"/>
<sequence>MNQMNTHLDKTRMAERLDTIAKRIGFTLWQLQKLEGAAATYYVLIVKASPGMGIDSGLEIVDGYRSKPFGTTVKALKSSDKVPSELMARFQKLLEERNWLVHNSRSTGSSAVHDEAAFVQLINRIDAIGNEALALLKEIAKQSEAFLLSHGFSPEVISSTAQQARNQVYR</sequence>
<protein>
    <submittedName>
        <fullName evidence="1">Uncharacterized protein</fullName>
    </submittedName>
</protein>
<dbReference type="Proteomes" id="UP000266206">
    <property type="component" value="Unassembled WGS sequence"/>
</dbReference>